<dbReference type="GeneID" id="39590807"/>
<feature type="region of interest" description="Disordered" evidence="4">
    <location>
        <begin position="1"/>
        <end position="115"/>
    </location>
</feature>
<dbReference type="STRING" id="105984.A0A427Y130"/>
<sequence>MSGYSGLPSRPMDAGEPMQSPERDHGGYARGDYPPPRHADPPPHFDSAYRGHEGPSDRHWEGGREYDDRYDDYDRKRRRSPSPSYPYQRPRHRSPSPPPRAYRGGGAGGHSHPDPASLEYLLTFKQFAEWFRQSHPQTARDDDEDLRRIRADVESGRLPESVLIEKHGMAKRYERYRKEYTSRQLFGIYLTHREEAWFIERYSPAPEQAALRRRVNRQGRVPSVQQYITELREGKWDEANFDQTDEPRAPEEEPEGLDHALGEDAYDPLRIEVPPRPGQVFVKTVPPSTARQELESVFDKHPGFQWLALSEPSAKRSFHRVGWAQYADDVNVEDAVTTIDGSKVDNFTFHMGVNGTPIVGRIRVAPPLANTLSRLETDARLAADLARTLEDELIQEDTPVPEAEPEADKPVEEQPATEEAKAEAKAEGEENVEEKSDDKVETKPEPKPEPKAPPPGIHERGSDAVADVVARLLASEGLDGEELEEEQRARKAKITLDQYMAYLRHGLNTCYYCVVPTAFPEELQRKCVGHVRAQPEPASTAIEEENGHPEEDRSEVKPEGVEGAAEDESREPEEHERRDSATGPQAAGGKRYTYPTKSNDERWAESLELKVRGVTEDVDVVEYGGRDIEDETKRLTAPCIKQEDADKYRCKQCLKLFRAPEFVIKHVISKHPESVRDKLDDFVVFNAFVLDPQHIPPSANTLAAIDDQLPIQPGALPAFNPSKAQAMLTAAAANQPGFNMAMQQQMMMMMHMQMMMSGGGSGGAGSSTLPGAPAGAASASAAPMASPAGKSRDFDAVGGLPAAPPGGEDPRARKGRVSYRDLDEPSGAGDPGLPY</sequence>
<dbReference type="AlphaFoldDB" id="A0A427Y130"/>
<dbReference type="OrthoDB" id="342064at2759"/>
<dbReference type="Proteomes" id="UP000279236">
    <property type="component" value="Unassembled WGS sequence"/>
</dbReference>
<gene>
    <name evidence="6" type="ORF">EHS24_006264</name>
</gene>
<evidence type="ECO:0000256" key="3">
    <source>
        <dbReference type="ARBA" id="ARBA00023242"/>
    </source>
</evidence>
<feature type="region of interest" description="Disordered" evidence="4">
    <location>
        <begin position="533"/>
        <end position="598"/>
    </location>
</feature>
<proteinExistence type="inferred from homology"/>
<feature type="compositionally biased region" description="Low complexity" evidence="4">
    <location>
        <begin position="766"/>
        <end position="789"/>
    </location>
</feature>
<dbReference type="PROSITE" id="PS00028">
    <property type="entry name" value="ZINC_FINGER_C2H2_1"/>
    <property type="match status" value="1"/>
</dbReference>
<dbReference type="EMBL" id="RSCE01000003">
    <property type="protein sequence ID" value="RSH84740.1"/>
    <property type="molecule type" value="Genomic_DNA"/>
</dbReference>
<name>A0A427Y130_9TREE</name>
<feature type="compositionally biased region" description="Basic and acidic residues" evidence="4">
    <location>
        <begin position="545"/>
        <end position="560"/>
    </location>
</feature>
<feature type="region of interest" description="Disordered" evidence="4">
    <location>
        <begin position="391"/>
        <end position="461"/>
    </location>
</feature>
<evidence type="ECO:0000313" key="7">
    <source>
        <dbReference type="Proteomes" id="UP000279236"/>
    </source>
</evidence>
<accession>A0A427Y130</accession>
<dbReference type="RefSeq" id="XP_028478188.1">
    <property type="nucleotide sequence ID" value="XM_028621736.1"/>
</dbReference>
<feature type="region of interest" description="Disordered" evidence="4">
    <location>
        <begin position="758"/>
        <end position="835"/>
    </location>
</feature>
<dbReference type="GO" id="GO:0016070">
    <property type="term" value="P:RNA metabolic process"/>
    <property type="evidence" value="ECO:0007669"/>
    <property type="project" value="UniProtKB-ARBA"/>
</dbReference>
<feature type="region of interest" description="Disordered" evidence="4">
    <location>
        <begin position="237"/>
        <end position="259"/>
    </location>
</feature>
<evidence type="ECO:0000256" key="4">
    <source>
        <dbReference type="SAM" id="MobiDB-lite"/>
    </source>
</evidence>
<dbReference type="InterPro" id="IPR012677">
    <property type="entry name" value="Nucleotide-bd_a/b_plait_sf"/>
</dbReference>
<comment type="similarity">
    <text evidence="2">Belongs to the ARS2 family.</text>
</comment>
<dbReference type="PANTHER" id="PTHR13165">
    <property type="entry name" value="ARSENITE-RESISTANCE PROTEIN 2"/>
    <property type="match status" value="1"/>
</dbReference>
<feature type="compositionally biased region" description="Basic and acidic residues" evidence="4">
    <location>
        <begin position="406"/>
        <end position="450"/>
    </location>
</feature>
<feature type="compositionally biased region" description="Basic and acidic residues" evidence="4">
    <location>
        <begin position="808"/>
        <end position="823"/>
    </location>
</feature>
<dbReference type="Pfam" id="PF12066">
    <property type="entry name" value="SERRATE_Ars2_N"/>
    <property type="match status" value="1"/>
</dbReference>
<keyword evidence="7" id="KW-1185">Reference proteome</keyword>
<feature type="domain" description="C2H2-type" evidence="5">
    <location>
        <begin position="650"/>
        <end position="671"/>
    </location>
</feature>
<dbReference type="Gene3D" id="3.30.70.330">
    <property type="match status" value="1"/>
</dbReference>
<comment type="subcellular location">
    <subcellularLocation>
        <location evidence="1">Nucleus</location>
    </subcellularLocation>
</comment>
<feature type="compositionally biased region" description="Basic and acidic residues" evidence="4">
    <location>
        <begin position="35"/>
        <end position="75"/>
    </location>
</feature>
<protein>
    <recommendedName>
        <fullName evidence="5">C2H2-type domain-containing protein</fullName>
    </recommendedName>
</protein>
<dbReference type="InterPro" id="IPR007042">
    <property type="entry name" value="SERRATE/Ars2_C"/>
</dbReference>
<organism evidence="6 7">
    <name type="scientific">Apiotrichum porosum</name>
    <dbReference type="NCBI Taxonomy" id="105984"/>
    <lineage>
        <taxon>Eukaryota</taxon>
        <taxon>Fungi</taxon>
        <taxon>Dikarya</taxon>
        <taxon>Basidiomycota</taxon>
        <taxon>Agaricomycotina</taxon>
        <taxon>Tremellomycetes</taxon>
        <taxon>Trichosporonales</taxon>
        <taxon>Trichosporonaceae</taxon>
        <taxon>Apiotrichum</taxon>
    </lineage>
</organism>
<dbReference type="Pfam" id="PF04959">
    <property type="entry name" value="ARS2"/>
    <property type="match status" value="1"/>
</dbReference>
<reference evidence="6 7" key="1">
    <citation type="submission" date="2018-11" db="EMBL/GenBank/DDBJ databases">
        <title>Genome sequence of Apiotrichum porosum DSM 27194.</title>
        <authorList>
            <person name="Aliyu H."/>
            <person name="Gorte O."/>
            <person name="Ochsenreither K."/>
        </authorList>
    </citation>
    <scope>NUCLEOTIDE SEQUENCE [LARGE SCALE GENOMIC DNA]</scope>
    <source>
        <strain evidence="6 7">DSM 27194</strain>
    </source>
</reference>
<comment type="caution">
    <text evidence="6">The sequence shown here is derived from an EMBL/GenBank/DDBJ whole genome shotgun (WGS) entry which is preliminary data.</text>
</comment>
<feature type="compositionally biased region" description="Basic and acidic residues" evidence="4">
    <location>
        <begin position="245"/>
        <end position="259"/>
    </location>
</feature>
<dbReference type="GO" id="GO:0016604">
    <property type="term" value="C:nuclear body"/>
    <property type="evidence" value="ECO:0007669"/>
    <property type="project" value="TreeGrafter"/>
</dbReference>
<keyword evidence="3" id="KW-0539">Nucleus</keyword>
<evidence type="ECO:0000256" key="2">
    <source>
        <dbReference type="ARBA" id="ARBA00005407"/>
    </source>
</evidence>
<dbReference type="InterPro" id="IPR013087">
    <property type="entry name" value="Znf_C2H2_type"/>
</dbReference>
<dbReference type="InterPro" id="IPR039727">
    <property type="entry name" value="SE/Ars2"/>
</dbReference>
<evidence type="ECO:0000313" key="6">
    <source>
        <dbReference type="EMBL" id="RSH84740.1"/>
    </source>
</evidence>
<dbReference type="PANTHER" id="PTHR13165:SF0">
    <property type="entry name" value="SERRATE RNA EFFECTOR MOLECULE HOMOLOG"/>
    <property type="match status" value="1"/>
</dbReference>
<dbReference type="InterPro" id="IPR021933">
    <property type="entry name" value="SERRATE/Ars2_N"/>
</dbReference>
<evidence type="ECO:0000256" key="1">
    <source>
        <dbReference type="ARBA" id="ARBA00004123"/>
    </source>
</evidence>
<evidence type="ECO:0000259" key="5">
    <source>
        <dbReference type="PROSITE" id="PS00028"/>
    </source>
</evidence>
<dbReference type="GO" id="GO:0031047">
    <property type="term" value="P:regulatory ncRNA-mediated gene silencing"/>
    <property type="evidence" value="ECO:0007669"/>
    <property type="project" value="UniProtKB-ARBA"/>
</dbReference>